<dbReference type="RefSeq" id="WP_074870719.1">
    <property type="nucleotide sequence ID" value="NZ_FOAS01000026.1"/>
</dbReference>
<protein>
    <submittedName>
        <fullName evidence="8">Anaerobic ribonucleoside-triphosphate reductase activating protein</fullName>
    </submittedName>
</protein>
<dbReference type="PANTHER" id="PTHR30352">
    <property type="entry name" value="PYRUVATE FORMATE-LYASE-ACTIVATING ENZYME"/>
    <property type="match status" value="1"/>
</dbReference>
<evidence type="ECO:0000259" key="7">
    <source>
        <dbReference type="Pfam" id="PF04055"/>
    </source>
</evidence>
<comment type="cofactor">
    <cofactor evidence="1">
        <name>[4Fe-4S] cluster</name>
        <dbReference type="ChEBI" id="CHEBI:49883"/>
    </cofactor>
</comment>
<dbReference type="SUPFAM" id="SSF102114">
    <property type="entry name" value="Radical SAM enzymes"/>
    <property type="match status" value="1"/>
</dbReference>
<name>A0A1H7TBR4_9GAMM</name>
<dbReference type="GO" id="GO:0051539">
    <property type="term" value="F:4 iron, 4 sulfur cluster binding"/>
    <property type="evidence" value="ECO:0007669"/>
    <property type="project" value="UniProtKB-KW"/>
</dbReference>
<evidence type="ECO:0000256" key="5">
    <source>
        <dbReference type="ARBA" id="ARBA00023004"/>
    </source>
</evidence>
<dbReference type="GO" id="GO:0003824">
    <property type="term" value="F:catalytic activity"/>
    <property type="evidence" value="ECO:0007669"/>
    <property type="project" value="InterPro"/>
</dbReference>
<keyword evidence="5" id="KW-0408">Iron</keyword>
<dbReference type="AlphaFoldDB" id="A0A1H7TBR4"/>
<dbReference type="GO" id="GO:0046872">
    <property type="term" value="F:metal ion binding"/>
    <property type="evidence" value="ECO:0007669"/>
    <property type="project" value="UniProtKB-KW"/>
</dbReference>
<evidence type="ECO:0000313" key="9">
    <source>
        <dbReference type="Proteomes" id="UP000185766"/>
    </source>
</evidence>
<dbReference type="NCBIfam" id="TIGR02495">
    <property type="entry name" value="NrdG2"/>
    <property type="match status" value="1"/>
</dbReference>
<dbReference type="InterPro" id="IPR007197">
    <property type="entry name" value="rSAM"/>
</dbReference>
<dbReference type="Proteomes" id="UP000185766">
    <property type="component" value="Unassembled WGS sequence"/>
</dbReference>
<evidence type="ECO:0000256" key="3">
    <source>
        <dbReference type="ARBA" id="ARBA00022691"/>
    </source>
</evidence>
<dbReference type="SFLD" id="SFLDG01094">
    <property type="entry name" value="Uncharacterised_Radical_SAM_Su"/>
    <property type="match status" value="1"/>
</dbReference>
<keyword evidence="2" id="KW-0004">4Fe-4S</keyword>
<evidence type="ECO:0000256" key="2">
    <source>
        <dbReference type="ARBA" id="ARBA00022485"/>
    </source>
</evidence>
<evidence type="ECO:0000256" key="4">
    <source>
        <dbReference type="ARBA" id="ARBA00022723"/>
    </source>
</evidence>
<dbReference type="Pfam" id="PF04055">
    <property type="entry name" value="Radical_SAM"/>
    <property type="match status" value="1"/>
</dbReference>
<sequence length="232" mass="25637">MSAALRVGGFVPLTTIDYPDHLACVVFCQGCAWRCGYCHNPELLAVQGAAQITWPKVLSFLQQRQGLLDAVVFSGGEATLQNALLPAMQQVKALGFKVGLHSAGIKPSALARLLPWLDWLGFDLKGPRELIDPITGVRGSAEANWQSFELVLASKVAHEIRLTWHPQLIPESALRGMAQPLAERGVQRLVVQPVQHQQTLLDSRLQRVLISEVQREALNEYFAGQGVVLYWR</sequence>
<dbReference type="PANTHER" id="PTHR30352:SF13">
    <property type="entry name" value="GLYCYL-RADICAL ENZYME ACTIVATING ENZYME YJJW-RELATED"/>
    <property type="match status" value="1"/>
</dbReference>
<dbReference type="STRING" id="1429083.GCA_001885685_00947"/>
<accession>A0A1H7TBR4</accession>
<evidence type="ECO:0000313" key="8">
    <source>
        <dbReference type="EMBL" id="SEL82118.1"/>
    </source>
</evidence>
<keyword evidence="9" id="KW-1185">Reference proteome</keyword>
<dbReference type="Gene3D" id="3.20.20.70">
    <property type="entry name" value="Aldolase class I"/>
    <property type="match status" value="1"/>
</dbReference>
<reference evidence="8 9" key="1">
    <citation type="submission" date="2016-10" db="EMBL/GenBank/DDBJ databases">
        <authorList>
            <person name="de Groot N.N."/>
        </authorList>
    </citation>
    <scope>NUCLEOTIDE SEQUENCE [LARGE SCALE GENOMIC DNA]</scope>
    <source>
        <strain evidence="8 9">JCM 19513</strain>
    </source>
</reference>
<organism evidence="8 9">
    <name type="scientific">Atopomonas hussainii</name>
    <dbReference type="NCBI Taxonomy" id="1429083"/>
    <lineage>
        <taxon>Bacteria</taxon>
        <taxon>Pseudomonadati</taxon>
        <taxon>Pseudomonadota</taxon>
        <taxon>Gammaproteobacteria</taxon>
        <taxon>Pseudomonadales</taxon>
        <taxon>Pseudomonadaceae</taxon>
        <taxon>Atopomonas</taxon>
    </lineage>
</organism>
<feature type="domain" description="Radical SAM core" evidence="7">
    <location>
        <begin position="26"/>
        <end position="154"/>
    </location>
</feature>
<dbReference type="InterPro" id="IPR058240">
    <property type="entry name" value="rSAM_sf"/>
</dbReference>
<keyword evidence="3" id="KW-0949">S-adenosyl-L-methionine</keyword>
<dbReference type="InterPro" id="IPR034457">
    <property type="entry name" value="Organic_radical-activating"/>
</dbReference>
<proteinExistence type="predicted"/>
<dbReference type="SFLD" id="SFLDS00029">
    <property type="entry name" value="Radical_SAM"/>
    <property type="match status" value="1"/>
</dbReference>
<dbReference type="InterPro" id="IPR012840">
    <property type="entry name" value="NrdG2"/>
</dbReference>
<evidence type="ECO:0000256" key="6">
    <source>
        <dbReference type="ARBA" id="ARBA00023014"/>
    </source>
</evidence>
<dbReference type="EMBL" id="FOAS01000026">
    <property type="protein sequence ID" value="SEL82118.1"/>
    <property type="molecule type" value="Genomic_DNA"/>
</dbReference>
<keyword evidence="6" id="KW-0411">Iron-sulfur</keyword>
<dbReference type="InterPro" id="IPR013785">
    <property type="entry name" value="Aldolase_TIM"/>
</dbReference>
<dbReference type="CDD" id="cd01335">
    <property type="entry name" value="Radical_SAM"/>
    <property type="match status" value="1"/>
</dbReference>
<keyword evidence="4" id="KW-0479">Metal-binding</keyword>
<evidence type="ECO:0000256" key="1">
    <source>
        <dbReference type="ARBA" id="ARBA00001966"/>
    </source>
</evidence>
<gene>
    <name evidence="8" type="ORF">SAMN05216214_12614</name>
</gene>